<dbReference type="InterPro" id="IPR004360">
    <property type="entry name" value="Glyas_Fos-R_dOase_dom"/>
</dbReference>
<dbReference type="InterPro" id="IPR037523">
    <property type="entry name" value="VOC_core"/>
</dbReference>
<dbReference type="RefSeq" id="WP_189506256.1">
    <property type="nucleotide sequence ID" value="NZ_BMZQ01000003.1"/>
</dbReference>
<dbReference type="SUPFAM" id="SSF54593">
    <property type="entry name" value="Glyoxalase/Bleomycin resistance protein/Dihydroxybiphenyl dioxygenase"/>
    <property type="match status" value="1"/>
</dbReference>
<organism evidence="2 3">
    <name type="scientific">Tianweitania populi</name>
    <dbReference type="NCBI Taxonomy" id="1607949"/>
    <lineage>
        <taxon>Bacteria</taxon>
        <taxon>Pseudomonadati</taxon>
        <taxon>Pseudomonadota</taxon>
        <taxon>Alphaproteobacteria</taxon>
        <taxon>Hyphomicrobiales</taxon>
        <taxon>Phyllobacteriaceae</taxon>
        <taxon>Tianweitania</taxon>
    </lineage>
</organism>
<dbReference type="EMBL" id="BMZQ01000003">
    <property type="protein sequence ID" value="GHD20823.1"/>
    <property type="molecule type" value="Genomic_DNA"/>
</dbReference>
<evidence type="ECO:0000313" key="2">
    <source>
        <dbReference type="EMBL" id="GHD20823.1"/>
    </source>
</evidence>
<proteinExistence type="predicted"/>
<dbReference type="PROSITE" id="PS51819">
    <property type="entry name" value="VOC"/>
    <property type="match status" value="1"/>
</dbReference>
<dbReference type="Proteomes" id="UP000630142">
    <property type="component" value="Unassembled WGS sequence"/>
</dbReference>
<sequence length="123" mass="13438">MAVKRIIANIATPYPDAARSFYCDILGLEAVMDHGWMITFAAPAIDGRPQVSFASEGGSGTAVPDLSVEVDNFEEVQQRAETAGLEVEYGPTDEPWGVRRFYVRDPFGRLINVLSHGHNAVVD</sequence>
<dbReference type="AlphaFoldDB" id="A0A8J3DSG5"/>
<comment type="caution">
    <text evidence="2">The sequence shown here is derived from an EMBL/GenBank/DDBJ whole genome shotgun (WGS) entry which is preliminary data.</text>
</comment>
<name>A0A8J3DSG5_9HYPH</name>
<dbReference type="InterPro" id="IPR029068">
    <property type="entry name" value="Glyas_Bleomycin-R_OHBP_Dase"/>
</dbReference>
<gene>
    <name evidence="2" type="ORF">GCM10016234_33650</name>
</gene>
<reference evidence="2" key="2">
    <citation type="submission" date="2020-09" db="EMBL/GenBank/DDBJ databases">
        <authorList>
            <person name="Sun Q."/>
            <person name="Kim S."/>
        </authorList>
    </citation>
    <scope>NUCLEOTIDE SEQUENCE</scope>
    <source>
        <strain evidence="2">KCTC 42249</strain>
    </source>
</reference>
<accession>A0A8J3DSG5</accession>
<dbReference type="Pfam" id="PF00903">
    <property type="entry name" value="Glyoxalase"/>
    <property type="match status" value="1"/>
</dbReference>
<dbReference type="Gene3D" id="3.10.180.10">
    <property type="entry name" value="2,3-Dihydroxybiphenyl 1,2-Dioxygenase, domain 1"/>
    <property type="match status" value="1"/>
</dbReference>
<keyword evidence="3" id="KW-1185">Reference proteome</keyword>
<reference evidence="2" key="1">
    <citation type="journal article" date="2014" name="Int. J. Syst. Evol. Microbiol.">
        <title>Complete genome sequence of Corynebacterium casei LMG S-19264T (=DSM 44701T), isolated from a smear-ripened cheese.</title>
        <authorList>
            <consortium name="US DOE Joint Genome Institute (JGI-PGF)"/>
            <person name="Walter F."/>
            <person name="Albersmeier A."/>
            <person name="Kalinowski J."/>
            <person name="Ruckert C."/>
        </authorList>
    </citation>
    <scope>NUCLEOTIDE SEQUENCE</scope>
    <source>
        <strain evidence="2">KCTC 42249</strain>
    </source>
</reference>
<feature type="domain" description="VOC" evidence="1">
    <location>
        <begin position="2"/>
        <end position="116"/>
    </location>
</feature>
<evidence type="ECO:0000313" key="3">
    <source>
        <dbReference type="Proteomes" id="UP000630142"/>
    </source>
</evidence>
<evidence type="ECO:0000259" key="1">
    <source>
        <dbReference type="PROSITE" id="PS51819"/>
    </source>
</evidence>
<protein>
    <submittedName>
        <fullName evidence="2">Glyoxalase</fullName>
    </submittedName>
</protein>